<feature type="compositionally biased region" description="Basic and acidic residues" evidence="2">
    <location>
        <begin position="1"/>
        <end position="25"/>
    </location>
</feature>
<dbReference type="PANTHER" id="PTHR12072">
    <property type="entry name" value="CWF19, CELL CYCLE CONTROL PROTEIN"/>
    <property type="match status" value="1"/>
</dbReference>
<feature type="compositionally biased region" description="Basic residues" evidence="2">
    <location>
        <begin position="26"/>
        <end position="40"/>
    </location>
</feature>
<feature type="region of interest" description="Disordered" evidence="2">
    <location>
        <begin position="110"/>
        <end position="256"/>
    </location>
</feature>
<organism evidence="5 6">
    <name type="scientific">Kockovaella imperatae</name>
    <dbReference type="NCBI Taxonomy" id="4999"/>
    <lineage>
        <taxon>Eukaryota</taxon>
        <taxon>Fungi</taxon>
        <taxon>Dikarya</taxon>
        <taxon>Basidiomycota</taxon>
        <taxon>Agaricomycotina</taxon>
        <taxon>Tremellomycetes</taxon>
        <taxon>Tremellales</taxon>
        <taxon>Cuniculitremaceae</taxon>
        <taxon>Kockovaella</taxon>
    </lineage>
</organism>
<feature type="region of interest" description="Disordered" evidence="2">
    <location>
        <begin position="293"/>
        <end position="444"/>
    </location>
</feature>
<dbReference type="EMBL" id="NBSH01000011">
    <property type="protein sequence ID" value="ORX35345.1"/>
    <property type="molecule type" value="Genomic_DNA"/>
</dbReference>
<dbReference type="FunCoup" id="A0A1Y1UE44">
    <property type="interactions" value="101"/>
</dbReference>
<dbReference type="InParanoid" id="A0A1Y1UE44"/>
<dbReference type="InterPro" id="IPR006768">
    <property type="entry name" value="Cwf19-like_C_dom-1"/>
</dbReference>
<dbReference type="RefSeq" id="XP_021869535.1">
    <property type="nucleotide sequence ID" value="XM_022016522.1"/>
</dbReference>
<feature type="domain" description="Cwf19-like protein C-terminal" evidence="3">
    <location>
        <begin position="770"/>
        <end position="892"/>
    </location>
</feature>
<evidence type="ECO:0000313" key="6">
    <source>
        <dbReference type="Proteomes" id="UP000193218"/>
    </source>
</evidence>
<dbReference type="GO" id="GO:0000398">
    <property type="term" value="P:mRNA splicing, via spliceosome"/>
    <property type="evidence" value="ECO:0007669"/>
    <property type="project" value="TreeGrafter"/>
</dbReference>
<evidence type="ECO:0000313" key="5">
    <source>
        <dbReference type="EMBL" id="ORX35345.1"/>
    </source>
</evidence>
<sequence length="899" mass="101418">MGESSRRDRSASPSRRQKERDNEHRSSHKHSSRDKTHRHRYSDEENDDRRRKHRRDKDRDETEEERKERKRLKKEKRRESRKHEELDVVDDDDDGDMWVEKSVDGAVAVSNIPTSEALGNRSQAVHAEVPPPPSTSASAETRQREAWMLDPGPMATSATIPKVTRDIPQSAGSSAWSGGSAIAHENESMIPAGDGDFFSSLGTEHKRKGAQDDKPDPGALQIDRRELNLQLKEGKSLDEYEAPEKKKVTPGGPGHQWRMMKLKRLYEQAEEQGRDIEDVAMERYGSIEDFNEALEERRILDERDKRRESRRGGEMAGTSTPGSSGMRTPDVGGNKRFMFMSEEGASRPGSRAGFRRPGESEDTATPSGSGTRVAELRRSESGTPRTVHSALPNSNNPAKISTPIPNVFTPTSLTRQSSGYPFSDPSRNDQVSGDSTSSQPPMSTEALNKLQAKVIRARLMDDPKAQQLEEEYEREMIRSERAGGDQGGAGLWAGASGGIQGQMGREADETGRRTEIQVLPTLDGRGQLYDVGTGKQDEAVQRAGNRRKKPEKFETRDRQGNIIRYNADDDEQTLGELVRQERFGAGAGDQKDIDAEMASAITRDAKFDDDLDYMDDNAERLAQRKRKTDAMKRAFAINDFARTKKALDTCPFCYQDDRPPQIAMVALGTRTYMCCTQFEELVPGHCLIVPLQHHLSSLEMEDDDWEEIRNFMKCLMQMHAKDNKGVIFFETILSFKQQRHTFIEAIPVPFAQFQDLPAYFRESILASESEWTQHKKLIDFSSRPGGFRRMLVPNLPYFMVHWDYKGEKGYGHVIEGVDDDSGRGGGEEDMGGAVYEGEKGGSEFPKYFAAEIVGNLLGLEPRKWRKPRRMDIALNKERARALGTKFQPYNWTTQLAQQS</sequence>
<dbReference type="GeneID" id="33558331"/>
<feature type="compositionally biased region" description="Low complexity" evidence="2">
    <location>
        <begin position="170"/>
        <end position="181"/>
    </location>
</feature>
<evidence type="ECO:0000259" key="4">
    <source>
        <dbReference type="Pfam" id="PF04677"/>
    </source>
</evidence>
<dbReference type="GO" id="GO:0071014">
    <property type="term" value="C:post-mRNA release spliceosomal complex"/>
    <property type="evidence" value="ECO:0007669"/>
    <property type="project" value="TreeGrafter"/>
</dbReference>
<feature type="compositionally biased region" description="Polar residues" evidence="2">
    <location>
        <begin position="408"/>
        <end position="420"/>
    </location>
</feature>
<name>A0A1Y1UE44_9TREE</name>
<dbReference type="Gene3D" id="3.30.428.10">
    <property type="entry name" value="HIT-like"/>
    <property type="match status" value="1"/>
</dbReference>
<feature type="compositionally biased region" description="Polar residues" evidence="2">
    <location>
        <begin position="317"/>
        <end position="326"/>
    </location>
</feature>
<feature type="compositionally biased region" description="Polar residues" evidence="2">
    <location>
        <begin position="381"/>
        <end position="399"/>
    </location>
</feature>
<dbReference type="PANTHER" id="PTHR12072:SF5">
    <property type="entry name" value="CWF19-LIKE PROTEIN 2"/>
    <property type="match status" value="1"/>
</dbReference>
<feature type="compositionally biased region" description="Basic and acidic residues" evidence="2">
    <location>
        <begin position="57"/>
        <end position="67"/>
    </location>
</feature>
<evidence type="ECO:0000256" key="1">
    <source>
        <dbReference type="ARBA" id="ARBA00006795"/>
    </source>
</evidence>
<dbReference type="SUPFAM" id="SSF54197">
    <property type="entry name" value="HIT-like"/>
    <property type="match status" value="1"/>
</dbReference>
<feature type="domain" description="Cwf19-like C-terminal" evidence="4">
    <location>
        <begin position="639"/>
        <end position="761"/>
    </location>
</feature>
<evidence type="ECO:0000259" key="3">
    <source>
        <dbReference type="Pfam" id="PF04676"/>
    </source>
</evidence>
<reference evidence="5 6" key="1">
    <citation type="submission" date="2017-03" db="EMBL/GenBank/DDBJ databases">
        <title>Widespread Adenine N6-methylation of Active Genes in Fungi.</title>
        <authorList>
            <consortium name="DOE Joint Genome Institute"/>
            <person name="Mondo S.J."/>
            <person name="Dannebaum R.O."/>
            <person name="Kuo R.C."/>
            <person name="Louie K.B."/>
            <person name="Bewick A.J."/>
            <person name="Labutti K."/>
            <person name="Haridas S."/>
            <person name="Kuo A."/>
            <person name="Salamov A."/>
            <person name="Ahrendt S.R."/>
            <person name="Lau R."/>
            <person name="Bowen B.P."/>
            <person name="Lipzen A."/>
            <person name="Sullivan W."/>
            <person name="Andreopoulos W.B."/>
            <person name="Clum A."/>
            <person name="Lindquist E."/>
            <person name="Daum C."/>
            <person name="Northen T.R."/>
            <person name="Ramamoorthy G."/>
            <person name="Schmitz R.J."/>
            <person name="Gryganskyi A."/>
            <person name="Culley D."/>
            <person name="Magnuson J."/>
            <person name="James T.Y."/>
            <person name="O'Malley M.A."/>
            <person name="Stajich J.E."/>
            <person name="Spatafora J.W."/>
            <person name="Visel A."/>
            <person name="Grigoriev I.V."/>
        </authorList>
    </citation>
    <scope>NUCLEOTIDE SEQUENCE [LARGE SCALE GENOMIC DNA]</scope>
    <source>
        <strain evidence="5 6">NRRL Y-17943</strain>
    </source>
</reference>
<dbReference type="InterPro" id="IPR006767">
    <property type="entry name" value="Cwf19-like_C_dom-2"/>
</dbReference>
<feature type="compositionally biased region" description="Polar residues" evidence="2">
    <location>
        <begin position="428"/>
        <end position="444"/>
    </location>
</feature>
<dbReference type="InterPro" id="IPR036265">
    <property type="entry name" value="HIT-like_sf"/>
</dbReference>
<proteinExistence type="inferred from homology"/>
<feature type="region of interest" description="Disordered" evidence="2">
    <location>
        <begin position="1"/>
        <end position="97"/>
    </location>
</feature>
<feature type="compositionally biased region" description="Basic and acidic residues" evidence="2">
    <location>
        <begin position="294"/>
        <end position="313"/>
    </location>
</feature>
<feature type="compositionally biased region" description="Basic and acidic residues" evidence="2">
    <location>
        <begin position="209"/>
        <end position="247"/>
    </location>
</feature>
<accession>A0A1Y1UE44</accession>
<dbReference type="InterPro" id="IPR040194">
    <property type="entry name" value="Cwf19-like"/>
</dbReference>
<dbReference type="Proteomes" id="UP000193218">
    <property type="component" value="Unassembled WGS sequence"/>
</dbReference>
<comment type="caution">
    <text evidence="5">The sequence shown here is derived from an EMBL/GenBank/DDBJ whole genome shotgun (WGS) entry which is preliminary data.</text>
</comment>
<comment type="similarity">
    <text evidence="1">Belongs to the CWF19 family.</text>
</comment>
<dbReference type="Pfam" id="PF04676">
    <property type="entry name" value="CwfJ_C_2"/>
    <property type="match status" value="1"/>
</dbReference>
<dbReference type="AlphaFoldDB" id="A0A1Y1UE44"/>
<protein>
    <submittedName>
        <fullName evidence="5">CwfJ C-terminus 1-domain-containing protein-like protein</fullName>
    </submittedName>
</protein>
<keyword evidence="6" id="KW-1185">Reference proteome</keyword>
<dbReference type="OrthoDB" id="2113965at2759"/>
<dbReference type="STRING" id="4999.A0A1Y1UE44"/>
<gene>
    <name evidence="5" type="ORF">BD324DRAFT_632489</name>
</gene>
<feature type="compositionally biased region" description="Basic and acidic residues" evidence="2">
    <location>
        <begin position="77"/>
        <end position="86"/>
    </location>
</feature>
<dbReference type="Pfam" id="PF04677">
    <property type="entry name" value="CwfJ_C_1"/>
    <property type="match status" value="1"/>
</dbReference>
<feature type="compositionally biased region" description="Acidic residues" evidence="2">
    <location>
        <begin position="87"/>
        <end position="97"/>
    </location>
</feature>
<evidence type="ECO:0000256" key="2">
    <source>
        <dbReference type="SAM" id="MobiDB-lite"/>
    </source>
</evidence>